<comment type="similarity">
    <text evidence="1">Belongs to the LytR/CpsA/Psr (LCP) family.</text>
</comment>
<evidence type="ECO:0000259" key="2">
    <source>
        <dbReference type="Pfam" id="PF03816"/>
    </source>
</evidence>
<reference evidence="3 4" key="1">
    <citation type="journal article" date="2024" name="Int. J. Mol. Sci.">
        <title>Exploration of Alicyclobacillus spp. Genome in Search of Antibiotic Resistance.</title>
        <authorList>
            <person name="Bucka-Kolendo J."/>
            <person name="Kiousi D.E."/>
            <person name="Dekowska A."/>
            <person name="Mikolajczuk-Szczyrba A."/>
            <person name="Karadedos D.M."/>
            <person name="Michael P."/>
            <person name="Galanis A."/>
            <person name="Sokolowska B."/>
        </authorList>
    </citation>
    <scope>NUCLEOTIDE SEQUENCE [LARGE SCALE GENOMIC DNA]</scope>
    <source>
        <strain evidence="3 4">KKP 3000</strain>
    </source>
</reference>
<gene>
    <name evidence="3" type="ORF">KKP3000_004551</name>
</gene>
<organism evidence="3 4">
    <name type="scientific">Alicyclobacillus fastidiosus</name>
    <dbReference type="NCBI Taxonomy" id="392011"/>
    <lineage>
        <taxon>Bacteria</taxon>
        <taxon>Bacillati</taxon>
        <taxon>Bacillota</taxon>
        <taxon>Bacilli</taxon>
        <taxon>Bacillales</taxon>
        <taxon>Alicyclobacillaceae</taxon>
        <taxon>Alicyclobacillus</taxon>
    </lineage>
</organism>
<dbReference type="InterPro" id="IPR004474">
    <property type="entry name" value="LytR_CpsA_psr"/>
</dbReference>
<dbReference type="NCBIfam" id="TIGR00350">
    <property type="entry name" value="lytR_cpsA_psr"/>
    <property type="match status" value="1"/>
</dbReference>
<name>A0ABV5AFL0_9BACL</name>
<dbReference type="PANTHER" id="PTHR33392">
    <property type="entry name" value="POLYISOPRENYL-TEICHOIC ACID--PEPTIDOGLYCAN TEICHOIC ACID TRANSFERASE TAGU"/>
    <property type="match status" value="1"/>
</dbReference>
<dbReference type="EMBL" id="JBDXSU010000009">
    <property type="protein sequence ID" value="MFB5191053.1"/>
    <property type="molecule type" value="Genomic_DNA"/>
</dbReference>
<evidence type="ECO:0000313" key="3">
    <source>
        <dbReference type="EMBL" id="MFB5191053.1"/>
    </source>
</evidence>
<dbReference type="PROSITE" id="PS51257">
    <property type="entry name" value="PROKAR_LIPOPROTEIN"/>
    <property type="match status" value="1"/>
</dbReference>
<sequence>MSERRDRKRRASRALRFTGALALLMAVGGGCTFATARVLFPHQHVHAALPPMRFTHAPQPDRKTILLIGTDARAGDPNGNSDVLCVASLDDAHHRVELLSIPRDTQVAFPDGRYRKINDALALGGPALTMHVVENLIGLPIDHYALTRFDGLVKMIDRAGGVQINVQKRMYYTTGDAVHGKIDLQPGLQHLSGEQALGFVRYRHDALGDIGRTQRQQQFLVALKEQLLQPQIIPKLPGIVMDAVNSLDTDMTLVELGKLGAQAHKYTQYQTIHETLPGSFHDPTHGSGDLSYWVVNPHQAHYIAKQFFEDGITQSNPIQDPAVTQTWRVPPSVSKPANTTNTST</sequence>
<evidence type="ECO:0000313" key="4">
    <source>
        <dbReference type="Proteomes" id="UP001579974"/>
    </source>
</evidence>
<dbReference type="Proteomes" id="UP001579974">
    <property type="component" value="Unassembled WGS sequence"/>
</dbReference>
<proteinExistence type="inferred from homology"/>
<protein>
    <submittedName>
        <fullName evidence="3">LCP family protein</fullName>
    </submittedName>
</protein>
<dbReference type="Pfam" id="PF03816">
    <property type="entry name" value="LytR_cpsA_psr"/>
    <property type="match status" value="1"/>
</dbReference>
<dbReference type="InterPro" id="IPR050922">
    <property type="entry name" value="LytR/CpsA/Psr_CW_biosynth"/>
</dbReference>
<evidence type="ECO:0000256" key="1">
    <source>
        <dbReference type="ARBA" id="ARBA00006068"/>
    </source>
</evidence>
<dbReference type="Gene3D" id="3.40.630.190">
    <property type="entry name" value="LCP protein"/>
    <property type="match status" value="1"/>
</dbReference>
<keyword evidence="4" id="KW-1185">Reference proteome</keyword>
<accession>A0ABV5AFL0</accession>
<dbReference type="PANTHER" id="PTHR33392:SF6">
    <property type="entry name" value="POLYISOPRENYL-TEICHOIC ACID--PEPTIDOGLYCAN TEICHOIC ACID TRANSFERASE TAGU"/>
    <property type="match status" value="1"/>
</dbReference>
<dbReference type="RefSeq" id="WP_275476513.1">
    <property type="nucleotide sequence ID" value="NZ_CP162940.1"/>
</dbReference>
<feature type="domain" description="Cell envelope-related transcriptional attenuator" evidence="2">
    <location>
        <begin position="80"/>
        <end position="227"/>
    </location>
</feature>
<comment type="caution">
    <text evidence="3">The sequence shown here is derived from an EMBL/GenBank/DDBJ whole genome shotgun (WGS) entry which is preliminary data.</text>
</comment>